<keyword evidence="5" id="KW-0961">Cell wall biogenesis/degradation</keyword>
<dbReference type="InterPro" id="IPR036779">
    <property type="entry name" value="LysM_dom_sf"/>
</dbReference>
<organism evidence="7 8">
    <name type="scientific">Leminorella richardii</name>
    <dbReference type="NCBI Taxonomy" id="158841"/>
    <lineage>
        <taxon>Bacteria</taxon>
        <taxon>Pseudomonadati</taxon>
        <taxon>Pseudomonadota</taxon>
        <taxon>Gammaproteobacteria</taxon>
        <taxon>Enterobacterales</taxon>
        <taxon>Budviciaceae</taxon>
        <taxon>Leminorella</taxon>
    </lineage>
</organism>
<dbReference type="CDD" id="cd16894">
    <property type="entry name" value="MltD-like"/>
    <property type="match status" value="1"/>
</dbReference>
<dbReference type="GO" id="GO:0071555">
    <property type="term" value="P:cell wall organization"/>
    <property type="evidence" value="ECO:0007669"/>
    <property type="project" value="UniProtKB-KW"/>
</dbReference>
<gene>
    <name evidence="7" type="primary">mltD</name>
    <name evidence="7" type="ORF">NCTC12151_01085</name>
</gene>
<keyword evidence="8" id="KW-1185">Reference proteome</keyword>
<evidence type="ECO:0000256" key="4">
    <source>
        <dbReference type="ARBA" id="ARBA00023239"/>
    </source>
</evidence>
<dbReference type="InterPro" id="IPR023346">
    <property type="entry name" value="Lysozyme-like_dom_sf"/>
</dbReference>
<dbReference type="InterPro" id="IPR008258">
    <property type="entry name" value="Transglycosylase_SLT_dom_1"/>
</dbReference>
<dbReference type="Gene3D" id="3.10.350.10">
    <property type="entry name" value="LysM domain"/>
    <property type="match status" value="3"/>
</dbReference>
<evidence type="ECO:0000313" key="7">
    <source>
        <dbReference type="EMBL" id="SQI37256.1"/>
    </source>
</evidence>
<evidence type="ECO:0000256" key="5">
    <source>
        <dbReference type="ARBA" id="ARBA00023316"/>
    </source>
</evidence>
<dbReference type="Gene3D" id="1.10.530.10">
    <property type="match status" value="1"/>
</dbReference>
<dbReference type="Pfam" id="PF01476">
    <property type="entry name" value="LysM"/>
    <property type="match status" value="3"/>
</dbReference>
<name>A0A2X4UBX3_9GAMM</name>
<comment type="catalytic activity">
    <reaction evidence="1">
        <text>Exolytic cleavage of the (1-&gt;4)-beta-glycosidic linkage between N-acetylmuramic acid (MurNAc) and N-acetylglucosamine (GlcNAc) residues in peptidoglycan, from either the reducing or the non-reducing ends of the peptidoglycan chains, with concomitant formation of a 1,6-anhydrobond in the MurNAc residue.</text>
        <dbReference type="EC" id="4.2.2.n1"/>
    </reaction>
</comment>
<dbReference type="InterPro" id="IPR000189">
    <property type="entry name" value="Transglyc_AS"/>
</dbReference>
<evidence type="ECO:0000256" key="2">
    <source>
        <dbReference type="ARBA" id="ARBA00007734"/>
    </source>
</evidence>
<comment type="similarity">
    <text evidence="2">Belongs to the transglycosylase Slt family.</text>
</comment>
<dbReference type="EMBL" id="LS483470">
    <property type="protein sequence ID" value="SQI37256.1"/>
    <property type="molecule type" value="Genomic_DNA"/>
</dbReference>
<dbReference type="GO" id="GO:0000270">
    <property type="term" value="P:peptidoglycan metabolic process"/>
    <property type="evidence" value="ECO:0007669"/>
    <property type="project" value="InterPro"/>
</dbReference>
<dbReference type="PROSITE" id="PS51782">
    <property type="entry name" value="LYSM"/>
    <property type="match status" value="2"/>
</dbReference>
<dbReference type="PROSITE" id="PS00922">
    <property type="entry name" value="TRANSGLYCOSYLASE"/>
    <property type="match status" value="1"/>
</dbReference>
<evidence type="ECO:0000313" key="8">
    <source>
        <dbReference type="Proteomes" id="UP000249005"/>
    </source>
</evidence>
<dbReference type="EC" id="4.2.2.n1" evidence="3"/>
<dbReference type="Pfam" id="PF01464">
    <property type="entry name" value="SLT"/>
    <property type="match status" value="1"/>
</dbReference>
<protein>
    <recommendedName>
        <fullName evidence="3">peptidoglycan lytic exotransglycosylase</fullName>
        <ecNumber evidence="3">4.2.2.n1</ecNumber>
    </recommendedName>
</protein>
<dbReference type="InterPro" id="IPR018392">
    <property type="entry name" value="LysM"/>
</dbReference>
<dbReference type="SUPFAM" id="SSF53955">
    <property type="entry name" value="Lysozyme-like"/>
    <property type="match status" value="1"/>
</dbReference>
<evidence type="ECO:0000256" key="1">
    <source>
        <dbReference type="ARBA" id="ARBA00001420"/>
    </source>
</evidence>
<reference evidence="7 8" key="1">
    <citation type="submission" date="2018-06" db="EMBL/GenBank/DDBJ databases">
        <authorList>
            <consortium name="Pathogen Informatics"/>
            <person name="Doyle S."/>
        </authorList>
    </citation>
    <scope>NUCLEOTIDE SEQUENCE [LARGE SCALE GENOMIC DNA]</scope>
    <source>
        <strain evidence="7 8">NCTC12151</strain>
    </source>
</reference>
<evidence type="ECO:0000256" key="3">
    <source>
        <dbReference type="ARBA" id="ARBA00012587"/>
    </source>
</evidence>
<dbReference type="GO" id="GO:0008932">
    <property type="term" value="F:lytic endotransglycosylase activity"/>
    <property type="evidence" value="ECO:0007669"/>
    <property type="project" value="TreeGrafter"/>
</dbReference>
<dbReference type="PANTHER" id="PTHR33734:SF22">
    <property type="entry name" value="MEMBRANE-BOUND LYTIC MUREIN TRANSGLYCOSYLASE D"/>
    <property type="match status" value="1"/>
</dbReference>
<dbReference type="SMART" id="SM00257">
    <property type="entry name" value="LysM"/>
    <property type="match status" value="3"/>
</dbReference>
<keyword evidence="4 7" id="KW-0456">Lyase</keyword>
<dbReference type="CDD" id="cd00118">
    <property type="entry name" value="LysM"/>
    <property type="match status" value="3"/>
</dbReference>
<sequence>MKTRAIILASVLLVGCQATDKQPPQTNAGNQNLSSASKFFAKHSQSGNLDWLIAEDGQSEKNLWQVVSSELKMDVPENDRIREQKEYYLKRKSSLQNVAVRAEPYMYWIVSELKYRDMPMELALLPIVESSFNPSATSTASAAGLWQIIPTTGLSYGLQQNRWYDGRRDLAESTDAALNLLERLNDMFNGDWLLTLAAYNCGEGCVMRAVKENQNKNRPTDYWSLNLPRETINYIPKLLALSSIIKNSDGYDLTMPHSNVSRALTRIEIGKQIELEQAAKMADIPLQKLKTYNAGYKHDFTAPNGPHSITLPVQNAQKLTASLQKGDVNLVNWGQHRVVEGETIEILAQRYGINANDIREANALTAQVAAGQVITLPVSAAYMSQLAVQQAQSVQQVAKNSTSTTSTKYKVRSGDTLSSIAKRHKVKTSDIQRWNKMAKNGKLKVGQTLQIASTTSSKSNSRRSITYKVRKGDSLVSIAKRHNVDINDVLKWNSKLENVHRLQPGDTLTLYKR</sequence>
<dbReference type="FunFam" id="3.10.350.10:FF:000003">
    <property type="entry name" value="Membrane-bound lytic murein transglycosylase D"/>
    <property type="match status" value="1"/>
</dbReference>
<evidence type="ECO:0000259" key="6">
    <source>
        <dbReference type="PROSITE" id="PS51782"/>
    </source>
</evidence>
<dbReference type="RefSeq" id="WP_111739633.1">
    <property type="nucleotide sequence ID" value="NZ_LR698987.1"/>
</dbReference>
<dbReference type="FunFam" id="1.10.530.10:FF:000004">
    <property type="entry name" value="Membrane-bound lytic murein transglycosylase D"/>
    <property type="match status" value="1"/>
</dbReference>
<accession>A0A2X4UBX3</accession>
<dbReference type="SUPFAM" id="SSF54106">
    <property type="entry name" value="LysM domain"/>
    <property type="match status" value="3"/>
</dbReference>
<proteinExistence type="inferred from homology"/>
<dbReference type="PROSITE" id="PS51257">
    <property type="entry name" value="PROKAR_LIPOPROTEIN"/>
    <property type="match status" value="1"/>
</dbReference>
<dbReference type="AlphaFoldDB" id="A0A2X4UBX3"/>
<feature type="domain" description="LysM" evidence="6">
    <location>
        <begin position="407"/>
        <end position="451"/>
    </location>
</feature>
<dbReference type="OrthoDB" id="9815002at2"/>
<feature type="domain" description="LysM" evidence="6">
    <location>
        <begin position="465"/>
        <end position="510"/>
    </location>
</feature>
<dbReference type="GO" id="GO:0016020">
    <property type="term" value="C:membrane"/>
    <property type="evidence" value="ECO:0007669"/>
    <property type="project" value="InterPro"/>
</dbReference>
<dbReference type="KEGG" id="lri:NCTC12151_01085"/>
<dbReference type="PANTHER" id="PTHR33734">
    <property type="entry name" value="LYSM DOMAIN-CONTAINING GPI-ANCHORED PROTEIN 2"/>
    <property type="match status" value="1"/>
</dbReference>
<dbReference type="Proteomes" id="UP000249005">
    <property type="component" value="Chromosome 1"/>
</dbReference>